<evidence type="ECO:0000313" key="1">
    <source>
        <dbReference type="EMBL" id="EEF67248.1"/>
    </source>
</evidence>
<proteinExistence type="predicted"/>
<reference evidence="1 2" key="2">
    <citation type="submission" date="2009-02" db="EMBL/GenBank/DDBJ databases">
        <title>Draft genome sequence of Holdemania filiformis DSM 12042.</title>
        <authorList>
            <person name="Sudarsanam P."/>
            <person name="Ley R."/>
            <person name="Guruge J."/>
            <person name="Turnbaugh P.J."/>
            <person name="Mahowald M."/>
            <person name="Liep D."/>
            <person name="Gordon J."/>
        </authorList>
    </citation>
    <scope>NUCLEOTIDE SEQUENCE [LARGE SCALE GENOMIC DNA]</scope>
    <source>
        <strain evidence="1 2">DSM 12042</strain>
    </source>
</reference>
<protein>
    <submittedName>
        <fullName evidence="1">Uncharacterized protein</fullName>
    </submittedName>
</protein>
<comment type="caution">
    <text evidence="1">The sequence shown here is derived from an EMBL/GenBank/DDBJ whole genome shotgun (WGS) entry which is preliminary data.</text>
</comment>
<organism evidence="1 2">
    <name type="scientific">Holdemania filiformis DSM 12042</name>
    <dbReference type="NCBI Taxonomy" id="545696"/>
    <lineage>
        <taxon>Bacteria</taxon>
        <taxon>Bacillati</taxon>
        <taxon>Bacillota</taxon>
        <taxon>Erysipelotrichia</taxon>
        <taxon>Erysipelotrichales</taxon>
        <taxon>Erysipelotrichaceae</taxon>
        <taxon>Holdemania</taxon>
    </lineage>
</organism>
<name>B9Y9T8_9FIRM</name>
<gene>
    <name evidence="1" type="ORF">HOLDEFILI_02595</name>
</gene>
<dbReference type="HOGENOM" id="CLU_3200721_0_0_9"/>
<accession>B9Y9T8</accession>
<sequence>MNSQTRPGENRVFILQQEAELADGKSLMKAKLIISLIFRYIFFKR</sequence>
<reference evidence="1 2" key="1">
    <citation type="submission" date="2008-12" db="EMBL/GenBank/DDBJ databases">
        <authorList>
            <person name="Fulton L."/>
            <person name="Clifton S."/>
            <person name="Fulton B."/>
            <person name="Xu J."/>
            <person name="Minx P."/>
            <person name="Pepin K.H."/>
            <person name="Johnson M."/>
            <person name="Bhonagiri V."/>
            <person name="Nash W.E."/>
            <person name="Mardis E.R."/>
            <person name="Wilson R.K."/>
        </authorList>
    </citation>
    <scope>NUCLEOTIDE SEQUENCE [LARGE SCALE GENOMIC DNA]</scope>
    <source>
        <strain evidence="1 2">DSM 12042</strain>
    </source>
</reference>
<dbReference type="AlphaFoldDB" id="B9Y9T8"/>
<evidence type="ECO:0000313" key="2">
    <source>
        <dbReference type="Proteomes" id="UP000005950"/>
    </source>
</evidence>
<dbReference type="STRING" id="545696.HOLDEFILI_02595"/>
<dbReference type="EMBL" id="ACCF01000155">
    <property type="protein sequence ID" value="EEF67248.1"/>
    <property type="molecule type" value="Genomic_DNA"/>
</dbReference>
<dbReference type="Proteomes" id="UP000005950">
    <property type="component" value="Unassembled WGS sequence"/>
</dbReference>